<dbReference type="EMBL" id="CP090171">
    <property type="protein sequence ID" value="UJO22301.1"/>
    <property type="molecule type" value="Genomic_DNA"/>
</dbReference>
<dbReference type="OMA" id="FDIHVMG"/>
<dbReference type="NCBIfam" id="NF005559">
    <property type="entry name" value="PRK07231.1"/>
    <property type="match status" value="1"/>
</dbReference>
<dbReference type="GeneID" id="71988695"/>
<proteinExistence type="predicted"/>
<dbReference type="PRINTS" id="PR00080">
    <property type="entry name" value="SDRFAMILY"/>
</dbReference>
<dbReference type="OrthoDB" id="417891at2759"/>
<dbReference type="CDD" id="cd05233">
    <property type="entry name" value="SDR_c"/>
    <property type="match status" value="1"/>
</dbReference>
<gene>
    <name evidence="2" type="ORF">CLAFUR5_08817</name>
</gene>
<dbReference type="Proteomes" id="UP000756132">
    <property type="component" value="Chromosome 9"/>
</dbReference>
<sequence>MTDTRLAGRIAIITGGSSGLGKATALRFARSGARVVVADLSSSGVEAEITSQHGKDSATFVKVDVTQESQIQNLVQEAVKFGGRVDILLNYAGVGIETKYEMGPQLHDTPVEEFDKTWAINVRGGWLCNKYVVQQMLKQEPQPPNARGERIKGWIVNVSSVYGLVGGHALPMYVPSKHAVVGMTKQMAAGYAAERIHVNCLCPGFTKTPLIQNITGDDEKNDAIVGMHPWGSLGEASDIADAALFLCSDEAAWITGHCLTVDGGFTIV</sequence>
<evidence type="ECO:0000313" key="3">
    <source>
        <dbReference type="Proteomes" id="UP000756132"/>
    </source>
</evidence>
<evidence type="ECO:0000256" key="1">
    <source>
        <dbReference type="ARBA" id="ARBA00022857"/>
    </source>
</evidence>
<protein>
    <submittedName>
        <fullName evidence="2">2,5-dichloro-2,5-cyclohexadiene-1,4-diol dehydrogenase</fullName>
    </submittedName>
</protein>
<keyword evidence="3" id="KW-1185">Reference proteome</keyword>
<dbReference type="KEGG" id="ffu:CLAFUR5_08817"/>
<dbReference type="InterPro" id="IPR036291">
    <property type="entry name" value="NAD(P)-bd_dom_sf"/>
</dbReference>
<evidence type="ECO:0000313" key="2">
    <source>
        <dbReference type="EMBL" id="UJO22301.1"/>
    </source>
</evidence>
<dbReference type="PANTHER" id="PTHR42820:SF1">
    <property type="entry name" value="SHORT-CHAIN DEHYDROGENASE_REDUCTASE FAMILY PROTEIN"/>
    <property type="match status" value="1"/>
</dbReference>
<dbReference type="RefSeq" id="XP_047766667.1">
    <property type="nucleotide sequence ID" value="XM_047907965.1"/>
</dbReference>
<organism evidence="2 3">
    <name type="scientific">Passalora fulva</name>
    <name type="common">Tomato leaf mold</name>
    <name type="synonym">Cladosporium fulvum</name>
    <dbReference type="NCBI Taxonomy" id="5499"/>
    <lineage>
        <taxon>Eukaryota</taxon>
        <taxon>Fungi</taxon>
        <taxon>Dikarya</taxon>
        <taxon>Ascomycota</taxon>
        <taxon>Pezizomycotina</taxon>
        <taxon>Dothideomycetes</taxon>
        <taxon>Dothideomycetidae</taxon>
        <taxon>Mycosphaerellales</taxon>
        <taxon>Mycosphaerellaceae</taxon>
        <taxon>Fulvia</taxon>
    </lineage>
</organism>
<reference evidence="2" key="2">
    <citation type="journal article" date="2022" name="Microb. Genom.">
        <title>A chromosome-scale genome assembly of the tomato pathogen Cladosporium fulvum reveals a compartmentalized genome architecture and the presence of a dispensable chromosome.</title>
        <authorList>
            <person name="Zaccaron A.Z."/>
            <person name="Chen L.H."/>
            <person name="Samaras A."/>
            <person name="Stergiopoulos I."/>
        </authorList>
    </citation>
    <scope>NUCLEOTIDE SEQUENCE</scope>
    <source>
        <strain evidence="2">Race5_Kim</strain>
    </source>
</reference>
<dbReference type="FunFam" id="3.40.50.720:FF:000084">
    <property type="entry name" value="Short-chain dehydrogenase reductase"/>
    <property type="match status" value="1"/>
</dbReference>
<dbReference type="InterPro" id="IPR002347">
    <property type="entry name" value="SDR_fam"/>
</dbReference>
<dbReference type="Pfam" id="PF13561">
    <property type="entry name" value="adh_short_C2"/>
    <property type="match status" value="1"/>
</dbReference>
<dbReference type="SUPFAM" id="SSF51735">
    <property type="entry name" value="NAD(P)-binding Rossmann-fold domains"/>
    <property type="match status" value="1"/>
</dbReference>
<dbReference type="AlphaFoldDB" id="A0A9Q8UTW6"/>
<reference evidence="2" key="1">
    <citation type="submission" date="2021-12" db="EMBL/GenBank/DDBJ databases">
        <authorList>
            <person name="Zaccaron A."/>
            <person name="Stergiopoulos I."/>
        </authorList>
    </citation>
    <scope>NUCLEOTIDE SEQUENCE</scope>
    <source>
        <strain evidence="2">Race5_Kim</strain>
    </source>
</reference>
<dbReference type="PRINTS" id="PR00081">
    <property type="entry name" value="GDHRDH"/>
</dbReference>
<keyword evidence="1" id="KW-0521">NADP</keyword>
<accession>A0A9Q8UTW6</accession>
<name>A0A9Q8UTW6_PASFU</name>
<dbReference type="Gene3D" id="3.40.50.720">
    <property type="entry name" value="NAD(P)-binding Rossmann-like Domain"/>
    <property type="match status" value="1"/>
</dbReference>
<dbReference type="PANTHER" id="PTHR42820">
    <property type="entry name" value="SHORT-CHAIN DEHYDROGENASE REDUCTASE"/>
    <property type="match status" value="1"/>
</dbReference>